<feature type="compositionally biased region" description="Acidic residues" evidence="16">
    <location>
        <begin position="1061"/>
        <end position="1086"/>
    </location>
</feature>
<dbReference type="Pfam" id="PF05172">
    <property type="entry name" value="RRM_Nup35"/>
    <property type="match status" value="1"/>
</dbReference>
<feature type="transmembrane region" description="Helical" evidence="17">
    <location>
        <begin position="623"/>
        <end position="642"/>
    </location>
</feature>
<dbReference type="InterPro" id="IPR007846">
    <property type="entry name" value="RRM_NUP35_dom"/>
</dbReference>
<dbReference type="CDD" id="cd12441">
    <property type="entry name" value="RRM_Nup53_like"/>
    <property type="match status" value="1"/>
</dbReference>
<feature type="region of interest" description="Disordered" evidence="16">
    <location>
        <begin position="1"/>
        <end position="23"/>
    </location>
</feature>
<evidence type="ECO:0000256" key="4">
    <source>
        <dbReference type="ARBA" id="ARBA00010125"/>
    </source>
</evidence>
<dbReference type="InterPro" id="IPR012677">
    <property type="entry name" value="Nucleotide-bd_a/b_plait_sf"/>
</dbReference>
<evidence type="ECO:0000313" key="19">
    <source>
        <dbReference type="EMBL" id="CAD7279904.1"/>
    </source>
</evidence>
<sequence>MEPMLLGSPSSPTSSPASTTLPSFLFGDLPTVAPIPTSVTRSRPADSPSSKHQEHPSFIARRVNSMSPREQRKVGAPPVIDLEESLSSPYAVAKRRLEYTQQLDDHSGLDSSVNFFNIRYRGATPLSNGLSNGSTNLGSPILRPGPIARSRMNADTEDEGRWVTVFGLPDNPSNVLLYFLSLGKVLEHRAPKGGSNWMNIKYANASAAERAVALNGELVAGSMVGVKFSNDAALKEASLVTSNGSKYAAVEPSRFNKTATNGIRDAAKPVANFQISGTGSEPRGSISTSSSLFSTLGIVILSARDEDAQGGLGREGEILLIRISTPANPISKVFRFLFMFRALDGDMSRVTWDAGEMLRVRVWDLMILIPNCLFLIFLMVTFPRAKLMLRATSSPIFFAFYVLVVVNVFVSIVRCVVSMSVNAAEVLWDDVDKVLWILLRFFLLSTELSVITFGLAFAKRSFYGYVLSLAMLNLCQSLGSLFVLSSSVFVLETAGLCVVDITTYLYFILLTPLVYRTFLKDIFAMFDVIASSHPRSPQPGIMFSYKPYLDDHASDLESHASVHMPHSFSTLSSSVRSPSIDVPDAEVMNWPDQTQMNQMQTPGSINPLYGAQSTNVRINPGPFVGASLFASVGSSVACRIMFANKKKKKLFCDKEEADPSSEFQINEDYAGKYDSWRKAEEKQKLLARYGDTNVGRKKSGELDDAVDDFEDSDESESEQEEYDEPEADKAFLRALSALKSKDPRIYDANVKFVAEPGPSDTDNTTKQKTKKPMFLKDYERHIITEKGGHYSDEDEEDDEDAKFKRFEAKRGKTYVEEQAQLKKGLQKFVEDSDEDEEGSLLKVREKTKQEKEEEDADYRRWLKDNVDVELEDESLAKDLSGLRNYWSRNDIPEDEKFLKDYILNQRYKDADDDDAEFPTYEEIVNDPVSLSDDEEQIEGMTKFERKFNFRFEEPDEDFIKSYPRTVGNTVRKKDTRRRDKREEVKSRKEREKAEKREELNRLKELKREEIMERLSKIKEVSGNDQLALEDQYLEEDFDPDEHDRQMANAYGDDYYKHEGDVVGDEDDDDDDKPVFEYDEEIDGDIPDWDKWDPKNDDSTNGTADATEQDEKTNRKKKSKVSSEEHHYETNYGILISKGSENFIMDCDYDPTSEAHQAALKANRKKGKRKKKSLFSKAVERPKPMFDPVEMQFEEYFDEYYQLDFEDLIGDLPTRFKYRKVVPNDFGLSTEEILTAEDKELNRWSSLKKSLQYRRDEEERFDLNAYRSRAENVKLKQKLLPSLFEHPEPAEKPGSSKKNKKKESNSVSGEEDMSNVETATESVSKKKKKKRKSHVEETYHEDDDVKIPSESQELEEPEVPSFSNEVSPKKIKKKKKKTQESHEENANFDKPGPSSAKSDEKGSKKRPNYNIDKRDSSAPKKRKSTHGVPTKFEKPGFKAKAPLVNTHPSISDDRLKAFGLNPRKIRDKFKYGLKADA</sequence>
<dbReference type="GO" id="GO:0030686">
    <property type="term" value="C:90S preribosome"/>
    <property type="evidence" value="ECO:0007669"/>
    <property type="project" value="TreeGrafter"/>
</dbReference>
<evidence type="ECO:0000256" key="6">
    <source>
        <dbReference type="ARBA" id="ARBA00017294"/>
    </source>
</evidence>
<keyword evidence="15" id="KW-0539">Nucleus</keyword>
<keyword evidence="12 17" id="KW-0472">Membrane</keyword>
<feature type="compositionally biased region" description="Basic and acidic residues" evidence="16">
    <location>
        <begin position="1333"/>
        <end position="1346"/>
    </location>
</feature>
<feature type="compositionally biased region" description="Basic and acidic residues" evidence="16">
    <location>
        <begin position="842"/>
        <end position="856"/>
    </location>
</feature>
<feature type="compositionally biased region" description="Acidic residues" evidence="16">
    <location>
        <begin position="1031"/>
        <end position="1040"/>
    </location>
</feature>
<dbReference type="GO" id="GO:0003676">
    <property type="term" value="F:nucleic acid binding"/>
    <property type="evidence" value="ECO:0007669"/>
    <property type="project" value="InterPro"/>
</dbReference>
<gene>
    <name evidence="19" type="ORF">NMOB1V02_LOCUS7568</name>
</gene>
<dbReference type="OrthoDB" id="10252032at2759"/>
<name>A0A7R9BQX6_9CRUS</name>
<feature type="compositionally biased region" description="Basic and acidic residues" evidence="16">
    <location>
        <begin position="976"/>
        <end position="997"/>
    </location>
</feature>
<evidence type="ECO:0000256" key="5">
    <source>
        <dbReference type="ARBA" id="ARBA00016439"/>
    </source>
</evidence>
<dbReference type="Gene3D" id="3.30.70.330">
    <property type="match status" value="1"/>
</dbReference>
<dbReference type="PROSITE" id="PS51472">
    <property type="entry name" value="RRM_NUP35"/>
    <property type="match status" value="1"/>
</dbReference>
<evidence type="ECO:0000256" key="16">
    <source>
        <dbReference type="SAM" id="MobiDB-lite"/>
    </source>
</evidence>
<dbReference type="GO" id="GO:0016020">
    <property type="term" value="C:membrane"/>
    <property type="evidence" value="ECO:0007669"/>
    <property type="project" value="UniProtKB-SubCell"/>
</dbReference>
<dbReference type="GO" id="GO:0005730">
    <property type="term" value="C:nucleolus"/>
    <property type="evidence" value="ECO:0007669"/>
    <property type="project" value="TreeGrafter"/>
</dbReference>
<dbReference type="Pfam" id="PF12936">
    <property type="entry name" value="Kri1_C"/>
    <property type="match status" value="1"/>
</dbReference>
<dbReference type="EMBL" id="OA883884">
    <property type="protein sequence ID" value="CAD7279904.1"/>
    <property type="molecule type" value="Genomic_DNA"/>
</dbReference>
<keyword evidence="15" id="KW-0813">Transport</keyword>
<dbReference type="Proteomes" id="UP000678499">
    <property type="component" value="Unassembled WGS sequence"/>
</dbReference>
<keyword evidence="15" id="KW-0509">mRNA transport</keyword>
<comment type="subcellular location">
    <subcellularLocation>
        <location evidence="1">Membrane</location>
        <topology evidence="1">Multi-pass membrane protein</topology>
    </subcellularLocation>
    <subcellularLocation>
        <location evidence="2">Nucleus</location>
        <location evidence="2">Nuclear pore complex</location>
    </subcellularLocation>
</comment>
<keyword evidence="9 17" id="KW-1133">Transmembrane helix</keyword>
<comment type="similarity">
    <text evidence="4">Belongs to the UPF0359 family.</text>
</comment>
<keyword evidence="10" id="KW-0811">Translocation</keyword>
<dbReference type="GO" id="GO:0051028">
    <property type="term" value="P:mRNA transport"/>
    <property type="evidence" value="ECO:0007669"/>
    <property type="project" value="UniProtKB-UniRule"/>
</dbReference>
<evidence type="ECO:0000256" key="12">
    <source>
        <dbReference type="ARBA" id="ARBA00023136"/>
    </source>
</evidence>
<dbReference type="GO" id="GO:0000447">
    <property type="term" value="P:endonucleolytic cleavage in ITS1 to separate SSU-rRNA from 5.8S rRNA and LSU-rRNA from tricistronic rRNA transcript (SSU-rRNA, 5.8S rRNA, LSU-rRNA)"/>
    <property type="evidence" value="ECO:0007669"/>
    <property type="project" value="TreeGrafter"/>
</dbReference>
<feature type="transmembrane region" description="Helical" evidence="17">
    <location>
        <begin position="434"/>
        <end position="455"/>
    </location>
</feature>
<evidence type="ECO:0000259" key="18">
    <source>
        <dbReference type="PROSITE" id="PS51472"/>
    </source>
</evidence>
<evidence type="ECO:0000256" key="11">
    <source>
        <dbReference type="ARBA" id="ARBA00023132"/>
    </source>
</evidence>
<reference evidence="19" key="1">
    <citation type="submission" date="2020-11" db="EMBL/GenBank/DDBJ databases">
        <authorList>
            <person name="Tran Van P."/>
        </authorList>
    </citation>
    <scope>NUCLEOTIDE SEQUENCE</scope>
</reference>
<evidence type="ECO:0000256" key="2">
    <source>
        <dbReference type="ARBA" id="ARBA00004567"/>
    </source>
</evidence>
<dbReference type="InterPro" id="IPR035979">
    <property type="entry name" value="RBD_domain_sf"/>
</dbReference>
<feature type="compositionally biased region" description="Acidic residues" evidence="16">
    <location>
        <begin position="702"/>
        <end position="726"/>
    </location>
</feature>
<evidence type="ECO:0000256" key="3">
    <source>
        <dbReference type="ARBA" id="ARBA00007473"/>
    </source>
</evidence>
<keyword evidence="8" id="KW-0653">Protein transport</keyword>
<evidence type="ECO:0000256" key="7">
    <source>
        <dbReference type="ARBA" id="ARBA00022692"/>
    </source>
</evidence>
<feature type="compositionally biased region" description="Basic and acidic residues" evidence="16">
    <location>
        <begin position="1377"/>
        <end position="1386"/>
    </location>
</feature>
<evidence type="ECO:0000256" key="13">
    <source>
        <dbReference type="ARBA" id="ARBA00029997"/>
    </source>
</evidence>
<evidence type="ECO:0000256" key="15">
    <source>
        <dbReference type="PROSITE-ProRule" id="PRU00804"/>
    </source>
</evidence>
<dbReference type="Pfam" id="PF05178">
    <property type="entry name" value="Kri1"/>
    <property type="match status" value="1"/>
</dbReference>
<evidence type="ECO:0000256" key="1">
    <source>
        <dbReference type="ARBA" id="ARBA00004141"/>
    </source>
</evidence>
<dbReference type="GO" id="GO:0005643">
    <property type="term" value="C:nuclear pore"/>
    <property type="evidence" value="ECO:0007669"/>
    <property type="project" value="UniProtKB-SubCell"/>
</dbReference>
<feature type="domain" description="RRM Nup35-type" evidence="18">
    <location>
        <begin position="157"/>
        <end position="236"/>
    </location>
</feature>
<feature type="transmembrane region" description="Helical" evidence="17">
    <location>
        <begin position="489"/>
        <end position="515"/>
    </location>
</feature>
<evidence type="ECO:0000256" key="8">
    <source>
        <dbReference type="ARBA" id="ARBA00022927"/>
    </source>
</evidence>
<dbReference type="SUPFAM" id="SSF54928">
    <property type="entry name" value="RNA-binding domain, RBD"/>
    <property type="match status" value="1"/>
</dbReference>
<keyword evidence="20" id="KW-1185">Reference proteome</keyword>
<feature type="region of interest" description="Disordered" evidence="16">
    <location>
        <begin position="1277"/>
        <end position="1453"/>
    </location>
</feature>
<proteinExistence type="inferred from homology"/>
<evidence type="ECO:0000256" key="17">
    <source>
        <dbReference type="SAM" id="Phobius"/>
    </source>
</evidence>
<feature type="compositionally biased region" description="Basic and acidic residues" evidence="16">
    <location>
        <begin position="1087"/>
        <end position="1097"/>
    </location>
</feature>
<keyword evidence="11 15" id="KW-0906">Nuclear pore complex</keyword>
<evidence type="ECO:0000256" key="14">
    <source>
        <dbReference type="ARBA" id="ARBA00030250"/>
    </source>
</evidence>
<feature type="region of interest" description="Disordered" evidence="16">
    <location>
        <begin position="825"/>
        <end position="856"/>
    </location>
</feature>
<dbReference type="Pfam" id="PF10160">
    <property type="entry name" value="Tmemb_40"/>
    <property type="match status" value="2"/>
</dbReference>
<evidence type="ECO:0000313" key="20">
    <source>
        <dbReference type="Proteomes" id="UP000678499"/>
    </source>
</evidence>
<dbReference type="PANTHER" id="PTHR14490:SF5">
    <property type="entry name" value="PROTEIN KRI1 HOMOLOG"/>
    <property type="match status" value="1"/>
</dbReference>
<feature type="transmembrane region" description="Helical" evidence="17">
    <location>
        <begin position="394"/>
        <end position="414"/>
    </location>
</feature>
<dbReference type="PANTHER" id="PTHR14490">
    <property type="entry name" value="ZINC FINGER, ZZ TYPE"/>
    <property type="match status" value="1"/>
</dbReference>
<organism evidence="19">
    <name type="scientific">Notodromas monacha</name>
    <dbReference type="NCBI Taxonomy" id="399045"/>
    <lineage>
        <taxon>Eukaryota</taxon>
        <taxon>Metazoa</taxon>
        <taxon>Ecdysozoa</taxon>
        <taxon>Arthropoda</taxon>
        <taxon>Crustacea</taxon>
        <taxon>Oligostraca</taxon>
        <taxon>Ostracoda</taxon>
        <taxon>Podocopa</taxon>
        <taxon>Podocopida</taxon>
        <taxon>Cypridocopina</taxon>
        <taxon>Cypridoidea</taxon>
        <taxon>Cyprididae</taxon>
        <taxon>Notodromas</taxon>
    </lineage>
</organism>
<dbReference type="EMBL" id="CAJPEX010001847">
    <property type="protein sequence ID" value="CAG0920056.1"/>
    <property type="molecule type" value="Genomic_DNA"/>
</dbReference>
<feature type="region of interest" description="Disordered" evidence="16">
    <location>
        <begin position="35"/>
        <end position="74"/>
    </location>
</feature>
<feature type="region of interest" description="Disordered" evidence="16">
    <location>
        <begin position="962"/>
        <end position="997"/>
    </location>
</feature>
<dbReference type="GO" id="GO:0015031">
    <property type="term" value="P:protein transport"/>
    <property type="evidence" value="ECO:0007669"/>
    <property type="project" value="UniProtKB-KW"/>
</dbReference>
<feature type="transmembrane region" description="Helical" evidence="17">
    <location>
        <begin position="362"/>
        <end position="382"/>
    </location>
</feature>
<feature type="transmembrane region" description="Helical" evidence="17">
    <location>
        <begin position="462"/>
        <end position="483"/>
    </location>
</feature>
<dbReference type="InterPro" id="IPR024626">
    <property type="entry name" value="Kri1-like_C"/>
</dbReference>
<feature type="region of interest" description="Disordered" evidence="16">
    <location>
        <begin position="1018"/>
        <end position="1126"/>
    </location>
</feature>
<comment type="similarity">
    <text evidence="3">Belongs to the KRI1 family.</text>
</comment>
<protein>
    <recommendedName>
        <fullName evidence="5">Nucleoporin NUP35</fullName>
    </recommendedName>
    <alternativeName>
        <fullName evidence="14">35 kDa nucleoporin</fullName>
    </alternativeName>
    <alternativeName>
        <fullName evidence="13">Nucleoporin NUP53</fullName>
    </alternativeName>
    <alternativeName>
        <fullName evidence="6">Protein KRI1 homolog</fullName>
    </alternativeName>
</protein>
<evidence type="ECO:0000256" key="10">
    <source>
        <dbReference type="ARBA" id="ARBA00023010"/>
    </source>
</evidence>
<dbReference type="InterPro" id="IPR018034">
    <property type="entry name" value="Kri1"/>
</dbReference>
<feature type="region of interest" description="Disordered" evidence="16">
    <location>
        <begin position="696"/>
        <end position="728"/>
    </location>
</feature>
<keyword evidence="7 17" id="KW-0812">Transmembrane</keyword>
<evidence type="ECO:0000256" key="9">
    <source>
        <dbReference type="ARBA" id="ARBA00022989"/>
    </source>
</evidence>
<dbReference type="InterPro" id="IPR018781">
    <property type="entry name" value="TPRA1/CAND2/CAND8"/>
</dbReference>
<accession>A0A7R9BQX6</accession>